<name>A0A0T5XAZ1_9BACT</name>
<accession>A0A0T5XAZ1</accession>
<evidence type="ECO:0000256" key="10">
    <source>
        <dbReference type="RuleBase" id="RU365097"/>
    </source>
</evidence>
<dbReference type="PANTHER" id="PTHR30183:SF3">
    <property type="entry name" value="MOLYBDENUM TRANSPORT SYSTEM PERMEASE PROTEIN MODB"/>
    <property type="match status" value="1"/>
</dbReference>
<evidence type="ECO:0000256" key="5">
    <source>
        <dbReference type="ARBA" id="ARBA00022505"/>
    </source>
</evidence>
<organism evidence="13 14">
    <name type="scientific">Acetomicrobium hydrogeniformans ATCC BAA-1850</name>
    <dbReference type="NCBI Taxonomy" id="592015"/>
    <lineage>
        <taxon>Bacteria</taxon>
        <taxon>Thermotogati</taxon>
        <taxon>Synergistota</taxon>
        <taxon>Synergistia</taxon>
        <taxon>Synergistales</taxon>
        <taxon>Acetomicrobiaceae</taxon>
        <taxon>Acetomicrobium</taxon>
    </lineage>
</organism>
<evidence type="ECO:0000313" key="14">
    <source>
        <dbReference type="Proteomes" id="UP000005273"/>
    </source>
</evidence>
<evidence type="ECO:0000256" key="7">
    <source>
        <dbReference type="ARBA" id="ARBA00022989"/>
    </source>
</evidence>
<comment type="similarity">
    <text evidence="2 10">Belongs to the binding-protein-dependent transport system permease family. CysTW subfamily.</text>
</comment>
<protein>
    <recommendedName>
        <fullName evidence="10">Molybdenum transport system permease</fullName>
    </recommendedName>
</protein>
<evidence type="ECO:0000256" key="1">
    <source>
        <dbReference type="ARBA" id="ARBA00004651"/>
    </source>
</evidence>
<dbReference type="InterPro" id="IPR001870">
    <property type="entry name" value="B30.2/SPRY"/>
</dbReference>
<dbReference type="InterPro" id="IPR000515">
    <property type="entry name" value="MetI-like"/>
</dbReference>
<dbReference type="SUPFAM" id="SSF161098">
    <property type="entry name" value="MetI-like"/>
    <property type="match status" value="1"/>
</dbReference>
<gene>
    <name evidence="13" type="ORF">HMPREF1705_02764</name>
</gene>
<feature type="transmembrane region" description="Helical" evidence="9">
    <location>
        <begin position="181"/>
        <end position="202"/>
    </location>
</feature>
<feature type="domain" description="B30.2/SPRY" evidence="11">
    <location>
        <begin position="1"/>
        <end position="109"/>
    </location>
</feature>
<dbReference type="STRING" id="592015.HMPREF1705_02764"/>
<dbReference type="PROSITE" id="PS50188">
    <property type="entry name" value="B302_SPRY"/>
    <property type="match status" value="1"/>
</dbReference>
<keyword evidence="3 9" id="KW-0813">Transport</keyword>
<keyword evidence="7 9" id="KW-1133">Transmembrane helix</keyword>
<dbReference type="InterPro" id="IPR011867">
    <property type="entry name" value="ModB_ABC"/>
</dbReference>
<keyword evidence="4 10" id="KW-1003">Cell membrane</keyword>
<evidence type="ECO:0000259" key="12">
    <source>
        <dbReference type="PROSITE" id="PS50928"/>
    </source>
</evidence>
<dbReference type="Proteomes" id="UP000005273">
    <property type="component" value="Unassembled WGS sequence"/>
</dbReference>
<dbReference type="Gene3D" id="1.10.3720.10">
    <property type="entry name" value="MetI-like"/>
    <property type="match status" value="1"/>
</dbReference>
<dbReference type="CDD" id="cd06261">
    <property type="entry name" value="TM_PBP2"/>
    <property type="match status" value="1"/>
</dbReference>
<evidence type="ECO:0000256" key="2">
    <source>
        <dbReference type="ARBA" id="ARBA00007069"/>
    </source>
</evidence>
<dbReference type="OrthoDB" id="9795403at2"/>
<proteinExistence type="inferred from homology"/>
<evidence type="ECO:0000256" key="6">
    <source>
        <dbReference type="ARBA" id="ARBA00022692"/>
    </source>
</evidence>
<dbReference type="NCBIfam" id="TIGR02141">
    <property type="entry name" value="modB_ABC"/>
    <property type="match status" value="1"/>
</dbReference>
<comment type="subcellular location">
    <subcellularLocation>
        <location evidence="1 9">Cell membrane</location>
        <topology evidence="1 9">Multi-pass membrane protein</topology>
    </subcellularLocation>
</comment>
<feature type="transmembrane region" description="Helical" evidence="9">
    <location>
        <begin position="40"/>
        <end position="63"/>
    </location>
</feature>
<feature type="transmembrane region" description="Helical" evidence="9">
    <location>
        <begin position="12"/>
        <end position="31"/>
    </location>
</feature>
<evidence type="ECO:0000313" key="13">
    <source>
        <dbReference type="EMBL" id="KRT35531.1"/>
    </source>
</evidence>
<evidence type="ECO:0000259" key="11">
    <source>
        <dbReference type="PROSITE" id="PS50188"/>
    </source>
</evidence>
<dbReference type="GO" id="GO:0005886">
    <property type="term" value="C:plasma membrane"/>
    <property type="evidence" value="ECO:0007669"/>
    <property type="project" value="UniProtKB-SubCell"/>
</dbReference>
<keyword evidence="5 10" id="KW-0500">Molybdenum</keyword>
<evidence type="ECO:0000256" key="9">
    <source>
        <dbReference type="RuleBase" id="RU363032"/>
    </source>
</evidence>
<keyword evidence="14" id="KW-1185">Reference proteome</keyword>
<keyword evidence="6 9" id="KW-0812">Transmembrane</keyword>
<dbReference type="EMBL" id="ACJX03000001">
    <property type="protein sequence ID" value="KRT35531.1"/>
    <property type="molecule type" value="Genomic_DNA"/>
</dbReference>
<comment type="caution">
    <text evidence="10">Lacks conserved residue(s) required for the propagation of feature annotation.</text>
</comment>
<dbReference type="PANTHER" id="PTHR30183">
    <property type="entry name" value="MOLYBDENUM TRANSPORT SYSTEM PERMEASE PROTEIN MODB"/>
    <property type="match status" value="1"/>
</dbReference>
<dbReference type="AlphaFoldDB" id="A0A0T5XAZ1"/>
<dbReference type="PROSITE" id="PS50928">
    <property type="entry name" value="ABC_TM1"/>
    <property type="match status" value="1"/>
</dbReference>
<evidence type="ECO:0000256" key="4">
    <source>
        <dbReference type="ARBA" id="ARBA00022475"/>
    </source>
</evidence>
<dbReference type="GO" id="GO:0015098">
    <property type="term" value="F:molybdate ion transmembrane transporter activity"/>
    <property type="evidence" value="ECO:0007669"/>
    <property type="project" value="UniProtKB-UniRule"/>
</dbReference>
<comment type="function">
    <text evidence="10">Part of the binding-protein-dependent transport system for molybdenum; probably responsible for the translocation of the substrate across the membrane.</text>
</comment>
<evidence type="ECO:0000256" key="8">
    <source>
        <dbReference type="ARBA" id="ARBA00023136"/>
    </source>
</evidence>
<dbReference type="InterPro" id="IPR035906">
    <property type="entry name" value="MetI-like_sf"/>
</dbReference>
<dbReference type="Pfam" id="PF00528">
    <property type="entry name" value="BPD_transp_1"/>
    <property type="match status" value="1"/>
</dbReference>
<reference evidence="14" key="1">
    <citation type="submission" date="2012-09" db="EMBL/GenBank/DDBJ databases">
        <authorList>
            <person name="Weinstock G."/>
            <person name="Sodergren E."/>
            <person name="Clifton S."/>
            <person name="Fulton L."/>
            <person name="Fulton B."/>
            <person name="Courtney L."/>
            <person name="Fronick C."/>
            <person name="Harrison M."/>
            <person name="Strong C."/>
            <person name="Farmer C."/>
            <person name="Delehaunty K."/>
            <person name="Markovic C."/>
            <person name="Hall O."/>
            <person name="Minx P."/>
            <person name="Tomlinson C."/>
            <person name="Mitreva M."/>
            <person name="Nelson J."/>
            <person name="Hou S."/>
            <person name="Wollam A."/>
            <person name="Pepin K.H."/>
            <person name="Johnson M."/>
            <person name="Bhonagiri V."/>
            <person name="Nash W.E."/>
            <person name="Suruliraj S."/>
            <person name="Warren W."/>
            <person name="Chinwalla A."/>
            <person name="Mardis E.R."/>
            <person name="Wilson R.K."/>
        </authorList>
    </citation>
    <scope>NUCLEOTIDE SEQUENCE [LARGE SCALE GENOMIC DNA]</scope>
    <source>
        <strain evidence="14">OS1</strain>
    </source>
</reference>
<dbReference type="eggNOG" id="COG4149">
    <property type="taxonomic scope" value="Bacteria"/>
</dbReference>
<comment type="caution">
    <text evidence="13">The sequence shown here is derived from an EMBL/GenBank/DDBJ whole genome shotgun (WGS) entry which is preliminary data.</text>
</comment>
<sequence length="209" mass="22366">MIPSLFVSLKVLAADIPLLLFLGTSIGWILAKKNFRGKNLVYNLIILPIALPPSVVGLYLLMALGHIPYLKEANILFSFTAAVIAPLFPALPIMIQAAKSGFSSVDEKLEAAARTLGDSEFEVFRRVTFPLAKPYIIGGLALSSMRALGEFGVTLMIAGNIPGRTQTLPLFIYSSVESMSFFEANIAAILLTALGIASLLIVKRVGGKA</sequence>
<keyword evidence="8 9" id="KW-0472">Membrane</keyword>
<evidence type="ECO:0000256" key="3">
    <source>
        <dbReference type="ARBA" id="ARBA00022448"/>
    </source>
</evidence>
<feature type="transmembrane region" description="Helical" evidence="9">
    <location>
        <begin position="75"/>
        <end position="95"/>
    </location>
</feature>
<dbReference type="RefSeq" id="WP_057940789.1">
    <property type="nucleotide sequence ID" value="NZ_ACJX03000001.1"/>
</dbReference>
<feature type="domain" description="ABC transmembrane type-1" evidence="12">
    <location>
        <begin position="5"/>
        <end position="202"/>
    </location>
</feature>